<gene>
    <name evidence="2" type="ORF">MNBD_CHLOROFLEXI01-19</name>
</gene>
<dbReference type="AlphaFoldDB" id="A0A3B0V367"/>
<dbReference type="InterPro" id="IPR000073">
    <property type="entry name" value="AB_hydrolase_1"/>
</dbReference>
<organism evidence="2">
    <name type="scientific">hydrothermal vent metagenome</name>
    <dbReference type="NCBI Taxonomy" id="652676"/>
    <lineage>
        <taxon>unclassified sequences</taxon>
        <taxon>metagenomes</taxon>
        <taxon>ecological metagenomes</taxon>
    </lineage>
</organism>
<reference evidence="2" key="1">
    <citation type="submission" date="2018-06" db="EMBL/GenBank/DDBJ databases">
        <authorList>
            <person name="Zhirakovskaya E."/>
        </authorList>
    </citation>
    <scope>NUCLEOTIDE SEQUENCE</scope>
</reference>
<dbReference type="GO" id="GO:0006654">
    <property type="term" value="P:phosphatidic acid biosynthetic process"/>
    <property type="evidence" value="ECO:0007669"/>
    <property type="project" value="TreeGrafter"/>
</dbReference>
<dbReference type="PANTHER" id="PTHR42886">
    <property type="entry name" value="RE40534P-RELATED"/>
    <property type="match status" value="1"/>
</dbReference>
<dbReference type="GO" id="GO:0055088">
    <property type="term" value="P:lipid homeostasis"/>
    <property type="evidence" value="ECO:0007669"/>
    <property type="project" value="TreeGrafter"/>
</dbReference>
<dbReference type="GO" id="GO:0052689">
    <property type="term" value="F:carboxylic ester hydrolase activity"/>
    <property type="evidence" value="ECO:0007669"/>
    <property type="project" value="TreeGrafter"/>
</dbReference>
<feature type="domain" description="AB hydrolase-1" evidence="1">
    <location>
        <begin position="18"/>
        <end position="248"/>
    </location>
</feature>
<evidence type="ECO:0000259" key="1">
    <source>
        <dbReference type="Pfam" id="PF12697"/>
    </source>
</evidence>
<dbReference type="PRINTS" id="PR00111">
    <property type="entry name" value="ABHYDROLASE"/>
</dbReference>
<dbReference type="GO" id="GO:0042171">
    <property type="term" value="F:lysophosphatidic acid acyltransferase activity"/>
    <property type="evidence" value="ECO:0007669"/>
    <property type="project" value="TreeGrafter"/>
</dbReference>
<dbReference type="SUPFAM" id="SSF53474">
    <property type="entry name" value="alpha/beta-Hydrolases"/>
    <property type="match status" value="1"/>
</dbReference>
<dbReference type="InterPro" id="IPR029058">
    <property type="entry name" value="AB_hydrolase_fold"/>
</dbReference>
<dbReference type="PANTHER" id="PTHR42886:SF42">
    <property type="entry name" value="ALPHA_BETA-HYDROLASES SUPERFAMILY PROTEIN"/>
    <property type="match status" value="1"/>
</dbReference>
<accession>A0A3B0V367</accession>
<protein>
    <recommendedName>
        <fullName evidence="1">AB hydrolase-1 domain-containing protein</fullName>
    </recommendedName>
</protein>
<name>A0A3B0V367_9ZZZZ</name>
<evidence type="ECO:0000313" key="2">
    <source>
        <dbReference type="EMBL" id="VAW32317.1"/>
    </source>
</evidence>
<proteinExistence type="predicted"/>
<dbReference type="Gene3D" id="3.40.50.1820">
    <property type="entry name" value="alpha/beta hydrolase"/>
    <property type="match status" value="1"/>
</dbReference>
<sequence>MLELIVREPTGKTKNRPLLFIHGAWHGAWCWDEHFLPYFAEHGYTVYAPSLRGHGESPGKVRGTSAKGFLADVAETVAKLPQPPIIIGHSMGGYLVQKYLETHRLPGAILLASVPAKGVLGTTLRIARHYPRQFIKLNLKLSLYPLVETAVLAQKQLFSANMPQDKVECYFKLLGDESYRTFLDMLLFNLPKPKRVKNTPMLVLGGTDDTVFIVEEVKATAHAYGTKPHFFPMAHDMMLEDGWEKVAEKMVSWLEELEP</sequence>
<dbReference type="Pfam" id="PF12697">
    <property type="entry name" value="Abhydrolase_6"/>
    <property type="match status" value="1"/>
</dbReference>
<dbReference type="EMBL" id="UOEU01000346">
    <property type="protein sequence ID" value="VAW32317.1"/>
    <property type="molecule type" value="Genomic_DNA"/>
</dbReference>